<dbReference type="Pfam" id="PF10933">
    <property type="entry name" value="DUF2827"/>
    <property type="match status" value="1"/>
</dbReference>
<keyword evidence="2" id="KW-1185">Reference proteome</keyword>
<dbReference type="RefSeq" id="WP_354441988.1">
    <property type="nucleotide sequence ID" value="NZ_JBEPSH010000002.1"/>
</dbReference>
<accession>A0ABV2Q4Z5</accession>
<evidence type="ECO:0000313" key="1">
    <source>
        <dbReference type="EMBL" id="MET4576106.1"/>
    </source>
</evidence>
<proteinExistence type="predicted"/>
<evidence type="ECO:0000313" key="2">
    <source>
        <dbReference type="Proteomes" id="UP001549320"/>
    </source>
</evidence>
<evidence type="ECO:0008006" key="3">
    <source>
        <dbReference type="Google" id="ProtNLM"/>
    </source>
</evidence>
<sequence>MTSKSLRIGVTLAIRDGQSLWENGIFQNCIFLVQLLRQCPGVVQACIVFVGDGSEHAKRELLQDTDIAAVDLGDAATELDMVIEMSAQLSSEWAAAFQGRGGKLVSMCVGNDFAIDAERLGYDLPAGRLVPSHRRDAVWTLPEYETVGAPYYAATFRAPVSILPHLWGPELLEASLRKREDGASFEYVPGRRRWRLAIMEPNLSIVKTCIIPFLACEVAHRLDPDKIEYVHVFNTEQLKSNAVFSTVFGSTNLVRHELAGFNGRFSIADVLTQHADALVCHQWENAQNYLYYEALHGGYPLIHNSHLIADCGWRYQGFDCEEGGRVLLEAIAGHDENLQDYRQRANTFLRTLHPLYEDNVRAYSEAIRRV</sequence>
<protein>
    <recommendedName>
        <fullName evidence="3">DUF2827 domain-containing protein</fullName>
    </recommendedName>
</protein>
<dbReference type="InterPro" id="IPR021234">
    <property type="entry name" value="DUF2827"/>
</dbReference>
<name>A0ABV2Q4Z5_9BURK</name>
<gene>
    <name evidence="1" type="ORF">ABIE13_001206</name>
</gene>
<dbReference type="EMBL" id="JBEPSH010000002">
    <property type="protein sequence ID" value="MET4576106.1"/>
    <property type="molecule type" value="Genomic_DNA"/>
</dbReference>
<dbReference type="Proteomes" id="UP001549320">
    <property type="component" value="Unassembled WGS sequence"/>
</dbReference>
<comment type="caution">
    <text evidence="1">The sequence shown here is derived from an EMBL/GenBank/DDBJ whole genome shotgun (WGS) entry which is preliminary data.</text>
</comment>
<organism evidence="1 2">
    <name type="scientific">Ottowia thiooxydans</name>
    <dbReference type="NCBI Taxonomy" id="219182"/>
    <lineage>
        <taxon>Bacteria</taxon>
        <taxon>Pseudomonadati</taxon>
        <taxon>Pseudomonadota</taxon>
        <taxon>Betaproteobacteria</taxon>
        <taxon>Burkholderiales</taxon>
        <taxon>Comamonadaceae</taxon>
        <taxon>Ottowia</taxon>
    </lineage>
</organism>
<reference evidence="1 2" key="1">
    <citation type="submission" date="2024-06" db="EMBL/GenBank/DDBJ databases">
        <title>Sorghum-associated microbial communities from plants grown in Nebraska, USA.</title>
        <authorList>
            <person name="Schachtman D."/>
        </authorList>
    </citation>
    <scope>NUCLEOTIDE SEQUENCE [LARGE SCALE GENOMIC DNA]</scope>
    <source>
        <strain evidence="1 2">2709</strain>
    </source>
</reference>